<dbReference type="Proteomes" id="UP001569512">
    <property type="component" value="Unassembled WGS sequence"/>
</dbReference>
<dbReference type="EMBL" id="JBGMSU010000001">
    <property type="protein sequence ID" value="MFA0936978.1"/>
    <property type="molecule type" value="Genomic_DNA"/>
</dbReference>
<comment type="caution">
    <text evidence="1">The sequence shown here is derived from an EMBL/GenBank/DDBJ whole genome shotgun (WGS) entry which is preliminary data.</text>
</comment>
<accession>A0ABV4PA65</accession>
<organism evidence="1 2">
    <name type="scientific">Pseudomonas tremae</name>
    <dbReference type="NCBI Taxonomy" id="200454"/>
    <lineage>
        <taxon>Bacteria</taxon>
        <taxon>Pseudomonadati</taxon>
        <taxon>Pseudomonadota</taxon>
        <taxon>Gammaproteobacteria</taxon>
        <taxon>Pseudomonadales</taxon>
        <taxon>Pseudomonadaceae</taxon>
        <taxon>Pseudomonas</taxon>
    </lineage>
</organism>
<sequence>MKLRVTPARHVAQEVKRLGQRIHAYSAKPTPRSKHMKHPSFTHHRAASLVMQGLQGSDHFLITGEPEQAIYLGS</sequence>
<dbReference type="RefSeq" id="WP_183135372.1">
    <property type="nucleotide sequence ID" value="NZ_JBGMSS010000001.1"/>
</dbReference>
<keyword evidence="2" id="KW-1185">Reference proteome</keyword>
<evidence type="ECO:0000313" key="2">
    <source>
        <dbReference type="Proteomes" id="UP001569512"/>
    </source>
</evidence>
<name>A0ABV4PA65_9PSED</name>
<proteinExistence type="predicted"/>
<evidence type="ECO:0000313" key="1">
    <source>
        <dbReference type="EMBL" id="MFA0936978.1"/>
    </source>
</evidence>
<reference evidence="1 2" key="1">
    <citation type="submission" date="2024-06" db="EMBL/GenBank/DDBJ databases">
        <title>Genome sequences for Pseudomonas syringae strains with characterized LPS.</title>
        <authorList>
            <person name="Baltrus D.A."/>
            <person name="Krings L."/>
        </authorList>
    </citation>
    <scope>NUCLEOTIDE SEQUENCE [LARGE SCALE GENOMIC DNA]</scope>
    <source>
        <strain evidence="1 2">NCPPB2708</strain>
    </source>
</reference>
<gene>
    <name evidence="1" type="ORF">ACDH53_05900</name>
</gene>
<protein>
    <submittedName>
        <fullName evidence="1">Uncharacterized protein</fullName>
    </submittedName>
</protein>